<dbReference type="GO" id="GO:0032259">
    <property type="term" value="P:methylation"/>
    <property type="evidence" value="ECO:0007669"/>
    <property type="project" value="UniProtKB-KW"/>
</dbReference>
<sequence length="191" mass="21250">MAENYFTNAAALARDLCAKKLEKGDIAVDATMGKGNDTVLLAELVGISGKVYAFDIQREAVGITKKNLDERNLSRQVELINDGHENMDRYIHEKVKLVIFNLGYLPGGNHDITTRTETTLAALKKSIRLIRQNGVVVLVVYSGHEQGKVEKDVLGTYLKSLDQKKYTVISTSFINQINCPPMLVAIEKRLE</sequence>
<dbReference type="Pfam" id="PF06962">
    <property type="entry name" value="rRNA_methylase"/>
    <property type="match status" value="1"/>
</dbReference>
<dbReference type="PANTHER" id="PTHR35276">
    <property type="entry name" value="S-ADENOSYL-L-METHIONINE-DEPENDENT METHYLTRANSFERASES SUPERFAMILY PROTEIN"/>
    <property type="match status" value="1"/>
</dbReference>
<name>A0ABV4E0I4_9CLOT</name>
<dbReference type="Proteomes" id="UP001565220">
    <property type="component" value="Unassembled WGS sequence"/>
</dbReference>
<dbReference type="EMBL" id="JBGFFE010000025">
    <property type="protein sequence ID" value="MEY8764651.1"/>
    <property type="molecule type" value="Genomic_DNA"/>
</dbReference>
<dbReference type="Gene3D" id="3.40.50.150">
    <property type="entry name" value="Vaccinia Virus protein VP39"/>
    <property type="match status" value="1"/>
</dbReference>
<dbReference type="PANTHER" id="PTHR35276:SF1">
    <property type="entry name" value="TRNA (MNM(5)S(2)U34)-METHYLTRANSFERASE, CHLOROPLASTIC"/>
    <property type="match status" value="1"/>
</dbReference>
<comment type="caution">
    <text evidence="1">The sequence shown here is derived from an EMBL/GenBank/DDBJ whole genome shotgun (WGS) entry which is preliminary data.</text>
</comment>
<dbReference type="SUPFAM" id="SSF53335">
    <property type="entry name" value="S-adenosyl-L-methionine-dependent methyltransferases"/>
    <property type="match status" value="1"/>
</dbReference>
<dbReference type="InterPro" id="IPR029063">
    <property type="entry name" value="SAM-dependent_MTases_sf"/>
</dbReference>
<proteinExistence type="predicted"/>
<gene>
    <name evidence="1" type="ORF">AB8S09_13585</name>
</gene>
<keyword evidence="1" id="KW-0489">Methyltransferase</keyword>
<protein>
    <submittedName>
        <fullName evidence="1">Class I SAM-dependent methyltransferase</fullName>
    </submittedName>
</protein>
<accession>A0ABV4E0I4</accession>
<dbReference type="InterPro" id="IPR010719">
    <property type="entry name" value="MnmM_MeTrfase"/>
</dbReference>
<evidence type="ECO:0000313" key="2">
    <source>
        <dbReference type="Proteomes" id="UP001565220"/>
    </source>
</evidence>
<keyword evidence="1" id="KW-0808">Transferase</keyword>
<organism evidence="1 2">
    <name type="scientific">Clostridium lapidicellarium</name>
    <dbReference type="NCBI Taxonomy" id="3240931"/>
    <lineage>
        <taxon>Bacteria</taxon>
        <taxon>Bacillati</taxon>
        <taxon>Bacillota</taxon>
        <taxon>Clostridia</taxon>
        <taxon>Eubacteriales</taxon>
        <taxon>Clostridiaceae</taxon>
        <taxon>Clostridium</taxon>
    </lineage>
</organism>
<dbReference type="RefSeq" id="WP_369869314.1">
    <property type="nucleotide sequence ID" value="NZ_JBGFFE010000025.1"/>
</dbReference>
<evidence type="ECO:0000313" key="1">
    <source>
        <dbReference type="EMBL" id="MEY8764651.1"/>
    </source>
</evidence>
<dbReference type="GO" id="GO:0008168">
    <property type="term" value="F:methyltransferase activity"/>
    <property type="evidence" value="ECO:0007669"/>
    <property type="project" value="UniProtKB-KW"/>
</dbReference>
<reference evidence="1 2" key="1">
    <citation type="submission" date="2024-08" db="EMBL/GenBank/DDBJ databases">
        <title>Clostridium lapicellarii sp. nov., and Clostridium renhuaiense sp. nov., two species isolated from the mud in a fermentation cellar used for producing sauce-flavour Chinese liquors.</title>
        <authorList>
            <person name="Yang F."/>
            <person name="Wang H."/>
            <person name="Chen L.Q."/>
            <person name="Zhou N."/>
            <person name="Lu J.J."/>
            <person name="Pu X.X."/>
            <person name="Wan B."/>
            <person name="Wang L."/>
            <person name="Liu S.J."/>
        </authorList>
    </citation>
    <scope>NUCLEOTIDE SEQUENCE [LARGE SCALE GENOMIC DNA]</scope>
    <source>
        <strain evidence="1 2">MT-113</strain>
    </source>
</reference>
<keyword evidence="2" id="KW-1185">Reference proteome</keyword>